<dbReference type="GO" id="GO:0016773">
    <property type="term" value="F:phosphotransferase activity, alcohol group as acceptor"/>
    <property type="evidence" value="ECO:0007669"/>
    <property type="project" value="InterPro"/>
</dbReference>
<keyword evidence="9" id="KW-1185">Reference proteome</keyword>
<keyword evidence="4" id="KW-0418">Kinase</keyword>
<dbReference type="Proteomes" id="UP000297403">
    <property type="component" value="Unassembled WGS sequence"/>
</dbReference>
<dbReference type="InterPro" id="IPR011611">
    <property type="entry name" value="PfkB_dom"/>
</dbReference>
<dbReference type="InterPro" id="IPR029056">
    <property type="entry name" value="Ribokinase-like"/>
</dbReference>
<dbReference type="AlphaFoldDB" id="A0AAQ2C460"/>
<sequence>MNEVVIFAPSPVLTVTVEGRADHADIHLHAGGQGVWQARMLQALGASVTMCCVLTGETGQVLGHLVADEGIRVLAVRRAGRGAAYVHDRRGGERSQVAATQGEPLSRHDLDELYDLTLRAGLGADAIVLSGPAGEDVVPADVYRRLAADLRSTGRFVIADLAGERLTAALGGKVSVVKVSDDELLADGRISAPDEEQLFAAAYSLRDEGADTVIISRAEKPLLLLADDTLSEVCVPTMQIADPHGAGDSLTAGVAATLAAGGTIEEAVSVGAAAGALNVTRHGLGTGKAETVRLLRDHVRVYPVEWVPAFAKRLTPDELAQTVQNE</sequence>
<evidence type="ECO:0000259" key="7">
    <source>
        <dbReference type="Pfam" id="PF00294"/>
    </source>
</evidence>
<accession>A0AAQ2C460</accession>
<dbReference type="PANTHER" id="PTHR46566">
    <property type="entry name" value="1-PHOSPHOFRUCTOKINASE-RELATED"/>
    <property type="match status" value="1"/>
</dbReference>
<keyword evidence="3" id="KW-0547">Nucleotide-binding</keyword>
<reference evidence="8 9" key="1">
    <citation type="submission" date="2019-03" db="EMBL/GenBank/DDBJ databases">
        <title>Genomics of glacier-inhabiting Cryobacterium strains.</title>
        <authorList>
            <person name="Liu Q."/>
            <person name="Xin Y.-H."/>
        </authorList>
    </citation>
    <scope>NUCLEOTIDE SEQUENCE [LARGE SCALE GENOMIC DNA]</scope>
    <source>
        <strain evidence="9">TMT1-22</strain>
    </source>
</reference>
<dbReference type="InterPro" id="IPR017583">
    <property type="entry name" value="Tagatose/fructose_Pkinase"/>
</dbReference>
<comment type="caution">
    <text evidence="8">The sequence shown here is derived from an EMBL/GenBank/DDBJ whole genome shotgun (WGS) entry which is preliminary data.</text>
</comment>
<dbReference type="GO" id="GO:0016301">
    <property type="term" value="F:kinase activity"/>
    <property type="evidence" value="ECO:0007669"/>
    <property type="project" value="UniProtKB-KW"/>
</dbReference>
<protein>
    <submittedName>
        <fullName evidence="8">Phosphofructokinase</fullName>
    </submittedName>
</protein>
<dbReference type="Gene3D" id="3.40.1190.20">
    <property type="match status" value="1"/>
</dbReference>
<keyword evidence="2 6" id="KW-0808">Transferase</keyword>
<name>A0AAQ2C460_9MICO</name>
<dbReference type="PROSITE" id="PS00584">
    <property type="entry name" value="PFKB_KINASES_2"/>
    <property type="match status" value="1"/>
</dbReference>
<gene>
    <name evidence="8" type="ORF">E3O49_14745</name>
</gene>
<dbReference type="GO" id="GO:0005975">
    <property type="term" value="P:carbohydrate metabolic process"/>
    <property type="evidence" value="ECO:0007669"/>
    <property type="project" value="InterPro"/>
</dbReference>
<evidence type="ECO:0000256" key="1">
    <source>
        <dbReference type="ARBA" id="ARBA00010688"/>
    </source>
</evidence>
<organism evidence="8 9">
    <name type="scientific">Cryobacterium shii</name>
    <dbReference type="NCBI Taxonomy" id="1259235"/>
    <lineage>
        <taxon>Bacteria</taxon>
        <taxon>Bacillati</taxon>
        <taxon>Actinomycetota</taxon>
        <taxon>Actinomycetes</taxon>
        <taxon>Micrococcales</taxon>
        <taxon>Microbacteriaceae</taxon>
        <taxon>Cryobacterium</taxon>
    </lineage>
</organism>
<evidence type="ECO:0000256" key="4">
    <source>
        <dbReference type="ARBA" id="ARBA00022777"/>
    </source>
</evidence>
<evidence type="ECO:0000256" key="5">
    <source>
        <dbReference type="ARBA" id="ARBA00022840"/>
    </source>
</evidence>
<evidence type="ECO:0000256" key="6">
    <source>
        <dbReference type="PIRNR" id="PIRNR000535"/>
    </source>
</evidence>
<dbReference type="RefSeq" id="WP_134403154.1">
    <property type="nucleotide sequence ID" value="NZ_SOFY01000078.1"/>
</dbReference>
<feature type="domain" description="Carbohydrate kinase PfkB" evidence="7">
    <location>
        <begin position="23"/>
        <end position="287"/>
    </location>
</feature>
<evidence type="ECO:0000313" key="9">
    <source>
        <dbReference type="Proteomes" id="UP000297403"/>
    </source>
</evidence>
<dbReference type="PANTHER" id="PTHR46566:SF2">
    <property type="entry name" value="ATP-DEPENDENT 6-PHOSPHOFRUCTOKINASE ISOZYME 2"/>
    <property type="match status" value="1"/>
</dbReference>
<proteinExistence type="inferred from homology"/>
<evidence type="ECO:0000256" key="2">
    <source>
        <dbReference type="ARBA" id="ARBA00022679"/>
    </source>
</evidence>
<dbReference type="SUPFAM" id="SSF53613">
    <property type="entry name" value="Ribokinase-like"/>
    <property type="match status" value="1"/>
</dbReference>
<dbReference type="Pfam" id="PF00294">
    <property type="entry name" value="PfkB"/>
    <property type="match status" value="1"/>
</dbReference>
<evidence type="ECO:0000313" key="8">
    <source>
        <dbReference type="EMBL" id="TFC42297.1"/>
    </source>
</evidence>
<dbReference type="InterPro" id="IPR002173">
    <property type="entry name" value="Carboh/pur_kinase_PfkB_CS"/>
</dbReference>
<keyword evidence="5" id="KW-0067">ATP-binding</keyword>
<evidence type="ECO:0000256" key="3">
    <source>
        <dbReference type="ARBA" id="ARBA00022741"/>
    </source>
</evidence>
<dbReference type="EMBL" id="SOFY01000078">
    <property type="protein sequence ID" value="TFC42297.1"/>
    <property type="molecule type" value="Genomic_DNA"/>
</dbReference>
<dbReference type="GO" id="GO:0005524">
    <property type="term" value="F:ATP binding"/>
    <property type="evidence" value="ECO:0007669"/>
    <property type="project" value="UniProtKB-KW"/>
</dbReference>
<dbReference type="PIRSF" id="PIRSF000535">
    <property type="entry name" value="1PFK/6PFK/LacC"/>
    <property type="match status" value="1"/>
</dbReference>
<comment type="similarity">
    <text evidence="1">Belongs to the carbohydrate kinase PfkB family.</text>
</comment>